<evidence type="ECO:0000259" key="1">
    <source>
        <dbReference type="PROSITE" id="PS50206"/>
    </source>
</evidence>
<evidence type="ECO:0000313" key="2">
    <source>
        <dbReference type="EMBL" id="KTD37254.1"/>
    </source>
</evidence>
<accession>A0A0W0WYD6</accession>
<name>A0A0W0WYD6_9GAMM</name>
<dbReference type="InterPro" id="IPR001763">
    <property type="entry name" value="Rhodanese-like_dom"/>
</dbReference>
<comment type="caution">
    <text evidence="2">The sequence shown here is derived from an EMBL/GenBank/DDBJ whole genome shotgun (WGS) entry which is preliminary data.</text>
</comment>
<sequence length="251" mass="28622">MKTIIRISIFLFIISIFWGENVFAEKFQCEKVFDPTLQLEQVNSCTSSYENEVHGNLSKLKKTDKVGFDNKLFFIVMKTNNLGGIKVLFPGNTKSVYRSAYLAGSPMCIQSLSKAGIKTVINLYSGRRGYAEHLYPLESTIFKANGVPDYIRIDHYMVDSSHQSLDKFNRKITEIIKKIAMAKGNVLIHCYAGEHDTGVIFGVLNKCINHQSLKSIEEDTKCHMGFQSAYEKISYHHIMDIIRQFPCKLLE</sequence>
<dbReference type="PROSITE" id="PS50206">
    <property type="entry name" value="RHODANESE_3"/>
    <property type="match status" value="1"/>
</dbReference>
<feature type="domain" description="Rhodanese" evidence="1">
    <location>
        <begin position="105"/>
        <end position="139"/>
    </location>
</feature>
<dbReference type="GO" id="GO:0004721">
    <property type="term" value="F:phosphoprotein phosphatase activity"/>
    <property type="evidence" value="ECO:0007669"/>
    <property type="project" value="InterPro"/>
</dbReference>
<dbReference type="PATRIC" id="fig|29423.5.peg.2511"/>
<dbReference type="RefSeq" id="WP_035893278.1">
    <property type="nucleotide sequence ID" value="NZ_LCUA01000019.1"/>
</dbReference>
<organism evidence="2 3">
    <name type="scientific">Legionella oakridgensis</name>
    <dbReference type="NCBI Taxonomy" id="29423"/>
    <lineage>
        <taxon>Bacteria</taxon>
        <taxon>Pseudomonadati</taxon>
        <taxon>Pseudomonadota</taxon>
        <taxon>Gammaproteobacteria</taxon>
        <taxon>Legionellales</taxon>
        <taxon>Legionellaceae</taxon>
        <taxon>Legionella</taxon>
    </lineage>
</organism>
<dbReference type="SUPFAM" id="SSF52799">
    <property type="entry name" value="(Phosphotyrosine protein) phosphatases II"/>
    <property type="match status" value="1"/>
</dbReference>
<gene>
    <name evidence="2" type="ORF">Loak_2390</name>
</gene>
<dbReference type="Proteomes" id="UP000054858">
    <property type="component" value="Unassembled WGS sequence"/>
</dbReference>
<dbReference type="Pfam" id="PF13350">
    <property type="entry name" value="Y_phosphatase3"/>
    <property type="match status" value="1"/>
</dbReference>
<dbReference type="AlphaFoldDB" id="A0A0W0WYD6"/>
<dbReference type="EMBL" id="LNYP01000031">
    <property type="protein sequence ID" value="KTD37254.1"/>
    <property type="molecule type" value="Genomic_DNA"/>
</dbReference>
<protein>
    <recommendedName>
        <fullName evidence="1">Rhodanese domain-containing protein</fullName>
    </recommendedName>
</protein>
<reference evidence="2 3" key="1">
    <citation type="submission" date="2015-11" db="EMBL/GenBank/DDBJ databases">
        <title>Genomic analysis of 38 Legionella species identifies large and diverse effector repertoires.</title>
        <authorList>
            <person name="Burstein D."/>
            <person name="Amaro F."/>
            <person name="Zusman T."/>
            <person name="Lifshitz Z."/>
            <person name="Cohen O."/>
            <person name="Gilbert J.A."/>
            <person name="Pupko T."/>
            <person name="Shuman H.A."/>
            <person name="Segal G."/>
        </authorList>
    </citation>
    <scope>NUCLEOTIDE SEQUENCE [LARGE SCALE GENOMIC DNA]</scope>
    <source>
        <strain evidence="2 3">Oak Ridge-10</strain>
    </source>
</reference>
<proteinExistence type="predicted"/>
<dbReference type="InterPro" id="IPR026893">
    <property type="entry name" value="Tyr/Ser_Pase_IphP-type"/>
</dbReference>
<dbReference type="Gene3D" id="3.90.190.10">
    <property type="entry name" value="Protein tyrosine phosphatase superfamily"/>
    <property type="match status" value="1"/>
</dbReference>
<dbReference type="InterPro" id="IPR029021">
    <property type="entry name" value="Prot-tyrosine_phosphatase-like"/>
</dbReference>
<evidence type="ECO:0000313" key="3">
    <source>
        <dbReference type="Proteomes" id="UP000054858"/>
    </source>
</evidence>